<reference evidence="2 3" key="1">
    <citation type="submission" date="2022-03" db="EMBL/GenBank/DDBJ databases">
        <title>Genome data of Colletotrichum spp.</title>
        <authorList>
            <person name="Utami Y.D."/>
            <person name="Hiruma K."/>
        </authorList>
    </citation>
    <scope>NUCLEOTIDE SEQUENCE [LARGE SCALE GENOMIC DNA]</scope>
    <source>
        <strain evidence="2 3">MAFF 239500</strain>
    </source>
</reference>
<dbReference type="AlphaFoldDB" id="A0AA37LB43"/>
<feature type="compositionally biased region" description="Polar residues" evidence="1">
    <location>
        <begin position="25"/>
        <end position="37"/>
    </location>
</feature>
<dbReference type="Proteomes" id="UP001055115">
    <property type="component" value="Unassembled WGS sequence"/>
</dbReference>
<comment type="caution">
    <text evidence="2">The sequence shown here is derived from an EMBL/GenBank/DDBJ whole genome shotgun (WGS) entry which is preliminary data.</text>
</comment>
<evidence type="ECO:0000313" key="2">
    <source>
        <dbReference type="EMBL" id="GKT45118.1"/>
    </source>
</evidence>
<accession>A0AA37LB43</accession>
<sequence length="158" mass="16732">MHPDSAAGYPSPKGPGGTLRDSCPVSESENGSPNDHNCLQGGNPGLVYLFSAGLGPTMRCRSESWTQARLGSCGDRGLCCAASIVLQHPAQVVQPPVPITKGLSLEARKNCVQAGFLGGVSKTMRDRPVRERFDPAQVPRLYHRTSDHACMACLASSL</sequence>
<gene>
    <name evidence="2" type="ORF">ColSpa_05299</name>
</gene>
<proteinExistence type="predicted"/>
<evidence type="ECO:0000256" key="1">
    <source>
        <dbReference type="SAM" id="MobiDB-lite"/>
    </source>
</evidence>
<organism evidence="2 3">
    <name type="scientific">Colletotrichum spaethianum</name>
    <dbReference type="NCBI Taxonomy" id="700344"/>
    <lineage>
        <taxon>Eukaryota</taxon>
        <taxon>Fungi</taxon>
        <taxon>Dikarya</taxon>
        <taxon>Ascomycota</taxon>
        <taxon>Pezizomycotina</taxon>
        <taxon>Sordariomycetes</taxon>
        <taxon>Hypocreomycetidae</taxon>
        <taxon>Glomerellales</taxon>
        <taxon>Glomerellaceae</taxon>
        <taxon>Colletotrichum</taxon>
        <taxon>Colletotrichum spaethianum species complex</taxon>
    </lineage>
</organism>
<dbReference type="GeneID" id="73326101"/>
<name>A0AA37LB43_9PEZI</name>
<feature type="region of interest" description="Disordered" evidence="1">
    <location>
        <begin position="1"/>
        <end position="38"/>
    </location>
</feature>
<dbReference type="EMBL" id="BQXU01000011">
    <property type="protein sequence ID" value="GKT45118.1"/>
    <property type="molecule type" value="Genomic_DNA"/>
</dbReference>
<dbReference type="RefSeq" id="XP_049127468.1">
    <property type="nucleotide sequence ID" value="XM_049271511.1"/>
</dbReference>
<protein>
    <submittedName>
        <fullName evidence="2">Uncharacterized protein</fullName>
    </submittedName>
</protein>
<evidence type="ECO:0000313" key="3">
    <source>
        <dbReference type="Proteomes" id="UP001055115"/>
    </source>
</evidence>
<keyword evidence="3" id="KW-1185">Reference proteome</keyword>